<dbReference type="InterPro" id="IPR036852">
    <property type="entry name" value="Peptidase_S8/S53_dom_sf"/>
</dbReference>
<evidence type="ECO:0000256" key="4">
    <source>
        <dbReference type="ARBA" id="ARBA00022825"/>
    </source>
</evidence>
<dbReference type="EMBL" id="QGMY01000003">
    <property type="protein sequence ID" value="PWR73184.1"/>
    <property type="molecule type" value="Genomic_DNA"/>
</dbReference>
<feature type="active site" description="Charge relay system" evidence="5">
    <location>
        <position position="191"/>
    </location>
</feature>
<dbReference type="GO" id="GO:0006508">
    <property type="term" value="P:proteolysis"/>
    <property type="evidence" value="ECO:0007669"/>
    <property type="project" value="UniProtKB-KW"/>
</dbReference>
<dbReference type="PROSITE" id="PS00136">
    <property type="entry name" value="SUBTILASE_ASP"/>
    <property type="match status" value="1"/>
</dbReference>
<dbReference type="PROSITE" id="PS51892">
    <property type="entry name" value="SUBTILASE"/>
    <property type="match status" value="1"/>
</dbReference>
<evidence type="ECO:0000256" key="1">
    <source>
        <dbReference type="ARBA" id="ARBA00011073"/>
    </source>
</evidence>
<keyword evidence="6" id="KW-0812">Transmembrane</keyword>
<gene>
    <name evidence="8" type="ORF">DK846_04980</name>
</gene>
<dbReference type="InterPro" id="IPR000209">
    <property type="entry name" value="Peptidase_S8/S53_dom"/>
</dbReference>
<feature type="transmembrane region" description="Helical" evidence="6">
    <location>
        <begin position="42"/>
        <end position="63"/>
    </location>
</feature>
<evidence type="ECO:0000256" key="5">
    <source>
        <dbReference type="PROSITE-ProRule" id="PRU01240"/>
    </source>
</evidence>
<evidence type="ECO:0000256" key="2">
    <source>
        <dbReference type="ARBA" id="ARBA00022670"/>
    </source>
</evidence>
<dbReference type="Gene3D" id="3.40.50.200">
    <property type="entry name" value="Peptidase S8/S53 domain"/>
    <property type="match status" value="1"/>
</dbReference>
<feature type="domain" description="Peptidase S8/S53" evidence="7">
    <location>
        <begin position="185"/>
        <end position="426"/>
    </location>
</feature>
<feature type="active site" description="Charge relay system" evidence="5">
    <location>
        <position position="225"/>
    </location>
</feature>
<accession>A0A2V2MYI0</accession>
<proteinExistence type="inferred from homology"/>
<keyword evidence="4 5" id="KW-0720">Serine protease</keyword>
<dbReference type="InterPro" id="IPR015500">
    <property type="entry name" value="Peptidase_S8_subtilisin-rel"/>
</dbReference>
<evidence type="ECO:0000256" key="3">
    <source>
        <dbReference type="ARBA" id="ARBA00022801"/>
    </source>
</evidence>
<comment type="similarity">
    <text evidence="1 5">Belongs to the peptidase S8 family.</text>
</comment>
<dbReference type="PANTHER" id="PTHR43806">
    <property type="entry name" value="PEPTIDASE S8"/>
    <property type="match status" value="1"/>
</dbReference>
<evidence type="ECO:0000259" key="7">
    <source>
        <dbReference type="Pfam" id="PF00082"/>
    </source>
</evidence>
<reference evidence="8 9" key="1">
    <citation type="submission" date="2018-05" db="EMBL/GenBank/DDBJ databases">
        <title>Draft genome of Methanospirillum lacunae Ki8-1.</title>
        <authorList>
            <person name="Dueholm M.S."/>
            <person name="Nielsen P.H."/>
            <person name="Bakmann L.F."/>
            <person name="Otzen D.E."/>
        </authorList>
    </citation>
    <scope>NUCLEOTIDE SEQUENCE [LARGE SCALE GENOMIC DNA]</scope>
    <source>
        <strain evidence="8 9">Ki8-1</strain>
    </source>
</reference>
<keyword evidence="3 5" id="KW-0378">Hydrolase</keyword>
<dbReference type="AlphaFoldDB" id="A0A2V2MYI0"/>
<dbReference type="PRINTS" id="PR00723">
    <property type="entry name" value="SUBTILISIN"/>
</dbReference>
<keyword evidence="9" id="KW-1185">Reference proteome</keyword>
<organism evidence="8 9">
    <name type="scientific">Methanospirillum lacunae</name>
    <dbReference type="NCBI Taxonomy" id="668570"/>
    <lineage>
        <taxon>Archaea</taxon>
        <taxon>Methanobacteriati</taxon>
        <taxon>Methanobacteriota</taxon>
        <taxon>Stenosarchaea group</taxon>
        <taxon>Methanomicrobia</taxon>
        <taxon>Methanomicrobiales</taxon>
        <taxon>Methanospirillaceae</taxon>
        <taxon>Methanospirillum</taxon>
    </lineage>
</organism>
<dbReference type="InterPro" id="IPR050131">
    <property type="entry name" value="Peptidase_S8_subtilisin-like"/>
</dbReference>
<dbReference type="GO" id="GO:0004252">
    <property type="term" value="F:serine-type endopeptidase activity"/>
    <property type="evidence" value="ECO:0007669"/>
    <property type="project" value="UniProtKB-UniRule"/>
</dbReference>
<evidence type="ECO:0000313" key="9">
    <source>
        <dbReference type="Proteomes" id="UP000245657"/>
    </source>
</evidence>
<keyword evidence="6" id="KW-0472">Membrane</keyword>
<comment type="caution">
    <text evidence="8">The sequence shown here is derived from an EMBL/GenBank/DDBJ whole genome shotgun (WGS) entry which is preliminary data.</text>
</comment>
<feature type="active site" description="Charge relay system" evidence="5">
    <location>
        <position position="378"/>
    </location>
</feature>
<dbReference type="SUPFAM" id="SSF52743">
    <property type="entry name" value="Subtilisin-like"/>
    <property type="match status" value="1"/>
</dbReference>
<evidence type="ECO:0000256" key="6">
    <source>
        <dbReference type="SAM" id="Phobius"/>
    </source>
</evidence>
<sequence>MARVLLFHDYQDRTGGLICLHVEFRVPGLFIVGSYETYCRRYSVSGIVLIISLLICWLIPLVIADQINPEETERVILYTAAGVPSPINLSSLNNSAVSENCTVVLRAPQLNFLVVEIPVNNSSFYQNELLKISGINNIEPDPIRIPDFFSSTPVSNVSISEQWAFNRTDFPQAWTLLKPGLSSPVSIAIIDTGVDSSHPELKPFINQHGFDWVDNSTIMQDVDGHGTYLAGIVCAIVNGDQNSSTERNLTIIPERVGTNATGIYASRSAVAIQHAADNGAKIILMGYGGSGQCPAEEAAISYALSKGSLLIAPAGNEASNEGHYPSDYDGVISVGSTAKTDGLSYYSNYGIFVDLVAPGEGVLSVWPDNTMRTGTGTSPSTALVTGAAALISSVNPDLNKDEIRSILESTSHDLGRTGRDIYYGYGLLDAGVAVAEAEKQHTNVQSSYSLNLSSGLDQIKRSGSFGKGIIGINLSPGWNFVSVPSFPASGKTGGDLFQGINTDGHTIWKYNAVDQDWVAVEKQTNLTPLEGFLLYSDRQSSLPLVLDNRTKAHELNMSCGWNLVGLPNMSPMTAKDALSPISKNWVSLLQYNSTKQNYDPAIIPGANGSHSDSRMLSPFSAYWVYMNAGAIYHPV</sequence>
<name>A0A2V2MYI0_9EURY</name>
<keyword evidence="6" id="KW-1133">Transmembrane helix</keyword>
<dbReference type="Pfam" id="PF00082">
    <property type="entry name" value="Peptidase_S8"/>
    <property type="match status" value="1"/>
</dbReference>
<dbReference type="PANTHER" id="PTHR43806:SF11">
    <property type="entry name" value="CEREVISIN-RELATED"/>
    <property type="match status" value="1"/>
</dbReference>
<evidence type="ECO:0000313" key="8">
    <source>
        <dbReference type="EMBL" id="PWR73184.1"/>
    </source>
</evidence>
<dbReference type="InterPro" id="IPR023827">
    <property type="entry name" value="Peptidase_S8_Asp-AS"/>
</dbReference>
<protein>
    <recommendedName>
        <fullName evidence="7">Peptidase S8/S53 domain-containing protein</fullName>
    </recommendedName>
</protein>
<dbReference type="Proteomes" id="UP000245657">
    <property type="component" value="Unassembled WGS sequence"/>
</dbReference>
<keyword evidence="2 5" id="KW-0645">Protease</keyword>